<organism evidence="5">
    <name type="scientific">Gongylonema pulchrum</name>
    <dbReference type="NCBI Taxonomy" id="637853"/>
    <lineage>
        <taxon>Eukaryota</taxon>
        <taxon>Metazoa</taxon>
        <taxon>Ecdysozoa</taxon>
        <taxon>Nematoda</taxon>
        <taxon>Chromadorea</taxon>
        <taxon>Rhabditida</taxon>
        <taxon>Spirurina</taxon>
        <taxon>Spiruromorpha</taxon>
        <taxon>Spiruroidea</taxon>
        <taxon>Gongylonematidae</taxon>
        <taxon>Gongylonema</taxon>
    </lineage>
</organism>
<accession>A0A183E0F7</accession>
<gene>
    <name evidence="3" type="ORF">GPUH_LOCUS14448</name>
</gene>
<feature type="region of interest" description="Disordered" evidence="1">
    <location>
        <begin position="31"/>
        <end position="55"/>
    </location>
</feature>
<dbReference type="AlphaFoldDB" id="A0A183E0F7"/>
<proteinExistence type="predicted"/>
<dbReference type="EMBL" id="UYRT01081275">
    <property type="protein sequence ID" value="VDN24181.1"/>
    <property type="molecule type" value="Genomic_DNA"/>
</dbReference>
<evidence type="ECO:0000256" key="2">
    <source>
        <dbReference type="SAM" id="SignalP"/>
    </source>
</evidence>
<evidence type="ECO:0000313" key="5">
    <source>
        <dbReference type="WBParaSite" id="GPUH_0001446701-mRNA-1"/>
    </source>
</evidence>
<sequence length="148" mass="16816">MDGCVRMIAAHVVWISLKVVAVAAAGPRSITSCSHSAKHQQMRAAQRTDRPPVMAGDDECPSAIEELQHEEEVRYGMRTEGAMPREQQRIISSIHSSRQTPIIDCPFRTHQQQQQQKQQPEIVLRPMCCCCSSSKRLYYKRLNLSIVR</sequence>
<dbReference type="WBParaSite" id="GPUH_0001446701-mRNA-1">
    <property type="protein sequence ID" value="GPUH_0001446701-mRNA-1"/>
    <property type="gene ID" value="GPUH_0001446701"/>
</dbReference>
<keyword evidence="4" id="KW-1185">Reference proteome</keyword>
<reference evidence="3 4" key="2">
    <citation type="submission" date="2018-11" db="EMBL/GenBank/DDBJ databases">
        <authorList>
            <consortium name="Pathogen Informatics"/>
        </authorList>
    </citation>
    <scope>NUCLEOTIDE SEQUENCE [LARGE SCALE GENOMIC DNA]</scope>
</reference>
<keyword evidence="2" id="KW-0732">Signal</keyword>
<dbReference type="Proteomes" id="UP000271098">
    <property type="component" value="Unassembled WGS sequence"/>
</dbReference>
<evidence type="ECO:0000313" key="4">
    <source>
        <dbReference type="Proteomes" id="UP000271098"/>
    </source>
</evidence>
<feature type="signal peptide" evidence="2">
    <location>
        <begin position="1"/>
        <end position="24"/>
    </location>
</feature>
<feature type="chain" id="PRO_5043138960" evidence="2">
    <location>
        <begin position="25"/>
        <end position="148"/>
    </location>
</feature>
<evidence type="ECO:0000313" key="3">
    <source>
        <dbReference type="EMBL" id="VDN24181.1"/>
    </source>
</evidence>
<protein>
    <submittedName>
        <fullName evidence="5">Secreted protein</fullName>
    </submittedName>
</protein>
<evidence type="ECO:0000256" key="1">
    <source>
        <dbReference type="SAM" id="MobiDB-lite"/>
    </source>
</evidence>
<reference evidence="5" key="1">
    <citation type="submission" date="2016-06" db="UniProtKB">
        <authorList>
            <consortium name="WormBaseParasite"/>
        </authorList>
    </citation>
    <scope>IDENTIFICATION</scope>
</reference>
<name>A0A183E0F7_9BILA</name>